<dbReference type="Gene3D" id="1.10.510.10">
    <property type="entry name" value="Transferase(Phosphotransferase) domain 1"/>
    <property type="match status" value="1"/>
</dbReference>
<dbReference type="InterPro" id="IPR050339">
    <property type="entry name" value="CC_SR_Kinase"/>
</dbReference>
<keyword evidence="3" id="KW-0723">Serine/threonine-protein kinase</keyword>
<dbReference type="SUPFAM" id="SSF50998">
    <property type="entry name" value="Quinoprotein alcohol dehydrogenase-like"/>
    <property type="match status" value="1"/>
</dbReference>
<dbReference type="SMART" id="SM00220">
    <property type="entry name" value="S_TKc"/>
    <property type="match status" value="1"/>
</dbReference>
<feature type="chain" id="PRO_5030566232" description="non-specific serine/threonine protein kinase" evidence="21">
    <location>
        <begin position="19"/>
        <end position="887"/>
    </location>
</feature>
<keyword evidence="8 18" id="KW-0067">ATP-binding</keyword>
<comment type="catalytic activity">
    <reaction evidence="17">
        <text>L-seryl-[protein] + ATP = O-phospho-L-seryl-[protein] + ADP + H(+)</text>
        <dbReference type="Rhea" id="RHEA:17989"/>
        <dbReference type="Rhea" id="RHEA-COMP:9863"/>
        <dbReference type="Rhea" id="RHEA-COMP:11604"/>
        <dbReference type="ChEBI" id="CHEBI:15378"/>
        <dbReference type="ChEBI" id="CHEBI:29999"/>
        <dbReference type="ChEBI" id="CHEBI:30616"/>
        <dbReference type="ChEBI" id="CHEBI:83421"/>
        <dbReference type="ChEBI" id="CHEBI:456216"/>
        <dbReference type="EC" id="2.7.11.1"/>
    </reaction>
    <physiologicalReaction direction="left-to-right" evidence="17">
        <dbReference type="Rhea" id="RHEA:17990"/>
    </physiologicalReaction>
</comment>
<keyword evidence="20" id="KW-0812">Transmembrane</keyword>
<evidence type="ECO:0000256" key="1">
    <source>
        <dbReference type="ARBA" id="ARBA00004115"/>
    </source>
</evidence>
<dbReference type="GO" id="GO:0006986">
    <property type="term" value="P:response to unfolded protein"/>
    <property type="evidence" value="ECO:0007669"/>
    <property type="project" value="UniProtKB-KW"/>
</dbReference>
<evidence type="ECO:0000256" key="13">
    <source>
        <dbReference type="ARBA" id="ARBA00023230"/>
    </source>
</evidence>
<keyword evidence="4" id="KW-0808">Transferase</keyword>
<dbReference type="GO" id="GO:0004694">
    <property type="term" value="F:eukaryotic translation initiation factor 2alpha kinase activity"/>
    <property type="evidence" value="ECO:0007669"/>
    <property type="project" value="TreeGrafter"/>
</dbReference>
<comment type="subcellular location">
    <subcellularLocation>
        <location evidence="1">Endoplasmic reticulum membrane</location>
        <topology evidence="1">Single-pass type I membrane protein</topology>
    </subcellularLocation>
</comment>
<comment type="similarity">
    <text evidence="14">Belongs to the protein kinase superfamily. Ser/Thr protein kinase family. GCN2 subfamily.</text>
</comment>
<evidence type="ECO:0000256" key="4">
    <source>
        <dbReference type="ARBA" id="ARBA00022679"/>
    </source>
</evidence>
<feature type="domain" description="Protein kinase" evidence="22">
    <location>
        <begin position="390"/>
        <end position="819"/>
    </location>
</feature>
<evidence type="ECO:0000256" key="21">
    <source>
        <dbReference type="SAM" id="SignalP"/>
    </source>
</evidence>
<keyword evidence="6" id="KW-0418">Kinase</keyword>
<dbReference type="AlphaFoldDB" id="A0A7S3K1T2"/>
<protein>
    <recommendedName>
        <fullName evidence="2">non-specific serine/threonine protein kinase</fullName>
        <ecNumber evidence="2">2.7.11.1</ecNumber>
    </recommendedName>
    <alternativeName>
        <fullName evidence="15">PRKR-like endoplasmic reticulum kinase</fullName>
    </alternativeName>
</protein>
<dbReference type="PANTHER" id="PTHR11042">
    <property type="entry name" value="EUKARYOTIC TRANSLATION INITIATION FACTOR 2-ALPHA KINASE EIF2-ALPHA KINASE -RELATED"/>
    <property type="match status" value="1"/>
</dbReference>
<dbReference type="SUPFAM" id="SSF56112">
    <property type="entry name" value="Protein kinase-like (PK-like)"/>
    <property type="match status" value="1"/>
</dbReference>
<keyword evidence="13" id="KW-0834">Unfolded protein response</keyword>
<dbReference type="PANTHER" id="PTHR11042:SF160">
    <property type="entry name" value="EUKARYOTIC TRANSLATION INITIATION FACTOR 2-ALPHA KINASE 1"/>
    <property type="match status" value="1"/>
</dbReference>
<dbReference type="GO" id="GO:0005789">
    <property type="term" value="C:endoplasmic reticulum membrane"/>
    <property type="evidence" value="ECO:0007669"/>
    <property type="project" value="UniProtKB-SubCell"/>
</dbReference>
<keyword evidence="12" id="KW-0652">Protein synthesis inhibitor</keyword>
<dbReference type="Gene3D" id="3.30.200.20">
    <property type="entry name" value="Phosphorylase Kinase, domain 1"/>
    <property type="match status" value="1"/>
</dbReference>
<dbReference type="GO" id="GO:0017148">
    <property type="term" value="P:negative regulation of translation"/>
    <property type="evidence" value="ECO:0007669"/>
    <property type="project" value="UniProtKB-KW"/>
</dbReference>
<evidence type="ECO:0000259" key="22">
    <source>
        <dbReference type="PROSITE" id="PS50011"/>
    </source>
</evidence>
<feature type="compositionally biased region" description="Polar residues" evidence="19">
    <location>
        <begin position="876"/>
        <end position="887"/>
    </location>
</feature>
<dbReference type="EMBL" id="HBIJ01019462">
    <property type="protein sequence ID" value="CAE0371972.1"/>
    <property type="molecule type" value="Transcribed_RNA"/>
</dbReference>
<evidence type="ECO:0000256" key="8">
    <source>
        <dbReference type="ARBA" id="ARBA00022840"/>
    </source>
</evidence>
<dbReference type="EC" id="2.7.11.1" evidence="2"/>
<dbReference type="PROSITE" id="PS50011">
    <property type="entry name" value="PROTEIN_KINASE_DOM"/>
    <property type="match status" value="1"/>
</dbReference>
<evidence type="ECO:0000256" key="16">
    <source>
        <dbReference type="ARBA" id="ARBA00048659"/>
    </source>
</evidence>
<dbReference type="GO" id="GO:0005634">
    <property type="term" value="C:nucleus"/>
    <property type="evidence" value="ECO:0007669"/>
    <property type="project" value="TreeGrafter"/>
</dbReference>
<accession>A0A7S3K1T2</accession>
<dbReference type="GO" id="GO:0005524">
    <property type="term" value="F:ATP binding"/>
    <property type="evidence" value="ECO:0007669"/>
    <property type="project" value="UniProtKB-UniRule"/>
</dbReference>
<comment type="catalytic activity">
    <reaction evidence="16">
        <text>L-threonyl-[protein] + ATP = O-phospho-L-threonyl-[protein] + ADP + H(+)</text>
        <dbReference type="Rhea" id="RHEA:46608"/>
        <dbReference type="Rhea" id="RHEA-COMP:11060"/>
        <dbReference type="Rhea" id="RHEA-COMP:11605"/>
        <dbReference type="ChEBI" id="CHEBI:15378"/>
        <dbReference type="ChEBI" id="CHEBI:30013"/>
        <dbReference type="ChEBI" id="CHEBI:30616"/>
        <dbReference type="ChEBI" id="CHEBI:61977"/>
        <dbReference type="ChEBI" id="CHEBI:456216"/>
        <dbReference type="EC" id="2.7.11.1"/>
    </reaction>
    <physiologicalReaction direction="left-to-right" evidence="16">
        <dbReference type="Rhea" id="RHEA:46609"/>
    </physiologicalReaction>
</comment>
<feature type="compositionally biased region" description="Acidic residues" evidence="19">
    <location>
        <begin position="494"/>
        <end position="507"/>
    </location>
</feature>
<keyword evidence="20" id="KW-1133">Transmembrane helix</keyword>
<dbReference type="InterPro" id="IPR015943">
    <property type="entry name" value="WD40/YVTN_repeat-like_dom_sf"/>
</dbReference>
<dbReference type="InterPro" id="IPR008271">
    <property type="entry name" value="Ser/Thr_kinase_AS"/>
</dbReference>
<keyword evidence="5 18" id="KW-0547">Nucleotide-binding</keyword>
<dbReference type="Pfam" id="PF00069">
    <property type="entry name" value="Pkinase"/>
    <property type="match status" value="2"/>
</dbReference>
<keyword evidence="9" id="KW-0810">Translation regulation</keyword>
<evidence type="ECO:0000256" key="11">
    <source>
        <dbReference type="ARBA" id="ARBA00023180"/>
    </source>
</evidence>
<evidence type="ECO:0000256" key="17">
    <source>
        <dbReference type="ARBA" id="ARBA00048977"/>
    </source>
</evidence>
<organism evidence="23">
    <name type="scientific">Aureoumbra lagunensis</name>
    <dbReference type="NCBI Taxonomy" id="44058"/>
    <lineage>
        <taxon>Eukaryota</taxon>
        <taxon>Sar</taxon>
        <taxon>Stramenopiles</taxon>
        <taxon>Ochrophyta</taxon>
        <taxon>Pelagophyceae</taxon>
        <taxon>Pelagomonadales</taxon>
        <taxon>Aureoumbra</taxon>
    </lineage>
</organism>
<dbReference type="InterPro" id="IPR011047">
    <property type="entry name" value="Quinoprotein_ADH-like_sf"/>
</dbReference>
<feature type="compositionally biased region" description="Low complexity" evidence="19">
    <location>
        <begin position="859"/>
        <end position="874"/>
    </location>
</feature>
<feature type="region of interest" description="Disordered" evidence="19">
    <location>
        <begin position="858"/>
        <end position="887"/>
    </location>
</feature>
<evidence type="ECO:0000256" key="9">
    <source>
        <dbReference type="ARBA" id="ARBA00022845"/>
    </source>
</evidence>
<evidence type="ECO:0000256" key="10">
    <source>
        <dbReference type="ARBA" id="ARBA00023016"/>
    </source>
</evidence>
<dbReference type="Gene3D" id="2.130.10.10">
    <property type="entry name" value="YVTN repeat-like/Quinoprotein amine dehydrogenase"/>
    <property type="match status" value="1"/>
</dbReference>
<sequence length="887" mass="98646">MVTWSHYILLLLSVFIRAQNEDKCAEKERPAIAEKSAKILVSLENGVIVTYDAWTGTEVGSFVSGGPLMRPAGNLVPNPEDGRIYAVEDGVARPWISAVELAERDIPEMQCVTAWQEGKPLQQCGLLYGERLRTLMAVDVDTGQVQWFRNGGSNDVISSSISERTSEKTVVNSRDPLDQRRPALLQRDEFVVRALDAADGSERWNVTLATVTAFGPSISTSENVDNQQKQLVPTLQWTWPDGLSALYQNSQGESKILWTRRLPAPPTDVFAAAPDGSWTNVVLELVQDDHITQHVLVPIDKSQALLPAPEQQEEEYPVVTSRFKRKWWQHPFWFALLTLILLALVPIAWLAGHALGVKEKKIVIPPQARVSMTAQPQVPLPSARRYEAEFQECERLGDGGFGVVHRAVNRLDAKEYAIKKIQLRSSGKLLNKILREVKILAGLDHPNVVRYYQAWLEMGVHGDIQFAATTYSDMGLSEYDTMSYERDKNVKNDEDNDVMDWTDDEDNSNFGQHNIDDEDNNDDSENSSFFINHALEEESQQHNDAWAALPLASEMNISSTTLNATKESRTTRSYHRRKRSNEEEEDKENNNLVSGDPMTLYIQMQLCSARTLRERLDARPLGETGDLGPEATLSIFAQVARGLKYVHACELIHRDLKPANIFLMTDGAVKIGDFGLSRKHHRPQVERLSLDAETLSGTHNFPLVDISTTDDPEITTGVGTRLYSAPEQLSGDDYNAKVDIFSLGVVLFECLAPRFSTLMERYDLLAALPDAPISQLGSMLNLPIGILDGIISLLADMLKRDPDLRPSAAQAHDAADTILDRGVVHALHLENPALTKVVLRNADGNLRVYNSDGLVFEPSSSSSDVSKSAPSASATALLQQRQRGISQ</sequence>
<evidence type="ECO:0000313" key="23">
    <source>
        <dbReference type="EMBL" id="CAE0371972.1"/>
    </source>
</evidence>
<feature type="binding site" evidence="18">
    <location>
        <position position="420"/>
    </location>
    <ligand>
        <name>ATP</name>
        <dbReference type="ChEBI" id="CHEBI:30616"/>
    </ligand>
</feature>
<keyword evidence="7" id="KW-0256">Endoplasmic reticulum</keyword>
<evidence type="ECO:0000256" key="2">
    <source>
        <dbReference type="ARBA" id="ARBA00012513"/>
    </source>
</evidence>
<keyword evidence="21" id="KW-0732">Signal</keyword>
<feature type="transmembrane region" description="Helical" evidence="20">
    <location>
        <begin position="332"/>
        <end position="351"/>
    </location>
</feature>
<feature type="region of interest" description="Disordered" evidence="19">
    <location>
        <begin position="487"/>
        <end position="527"/>
    </location>
</feature>
<keyword evidence="10" id="KW-0346">Stress response</keyword>
<evidence type="ECO:0000256" key="5">
    <source>
        <dbReference type="ARBA" id="ARBA00022741"/>
    </source>
</evidence>
<evidence type="ECO:0000256" key="3">
    <source>
        <dbReference type="ARBA" id="ARBA00022527"/>
    </source>
</evidence>
<evidence type="ECO:0000256" key="19">
    <source>
        <dbReference type="SAM" id="MobiDB-lite"/>
    </source>
</evidence>
<evidence type="ECO:0000256" key="18">
    <source>
        <dbReference type="PROSITE-ProRule" id="PRU10141"/>
    </source>
</evidence>
<evidence type="ECO:0000256" key="14">
    <source>
        <dbReference type="ARBA" id="ARBA00037982"/>
    </source>
</evidence>
<dbReference type="InterPro" id="IPR000719">
    <property type="entry name" value="Prot_kinase_dom"/>
</dbReference>
<dbReference type="InterPro" id="IPR011009">
    <property type="entry name" value="Kinase-like_dom_sf"/>
</dbReference>
<reference evidence="23" key="1">
    <citation type="submission" date="2021-01" db="EMBL/GenBank/DDBJ databases">
        <authorList>
            <person name="Corre E."/>
            <person name="Pelletier E."/>
            <person name="Niang G."/>
            <person name="Scheremetjew M."/>
            <person name="Finn R."/>
            <person name="Kale V."/>
            <person name="Holt S."/>
            <person name="Cochrane G."/>
            <person name="Meng A."/>
            <person name="Brown T."/>
            <person name="Cohen L."/>
        </authorList>
    </citation>
    <scope>NUCLEOTIDE SEQUENCE</scope>
    <source>
        <strain evidence="23">CCMP1510</strain>
    </source>
</reference>
<evidence type="ECO:0000256" key="15">
    <source>
        <dbReference type="ARBA" id="ARBA00041500"/>
    </source>
</evidence>
<dbReference type="InterPro" id="IPR017441">
    <property type="entry name" value="Protein_kinase_ATP_BS"/>
</dbReference>
<name>A0A7S3K1T2_9STRA</name>
<evidence type="ECO:0000256" key="20">
    <source>
        <dbReference type="SAM" id="Phobius"/>
    </source>
</evidence>
<evidence type="ECO:0000256" key="12">
    <source>
        <dbReference type="ARBA" id="ARBA00023193"/>
    </source>
</evidence>
<feature type="region of interest" description="Disordered" evidence="19">
    <location>
        <begin position="558"/>
        <end position="594"/>
    </location>
</feature>
<evidence type="ECO:0000256" key="7">
    <source>
        <dbReference type="ARBA" id="ARBA00022824"/>
    </source>
</evidence>
<gene>
    <name evidence="23" type="ORF">ALAG00032_LOCUS12754</name>
</gene>
<feature type="compositionally biased region" description="Acidic residues" evidence="19">
    <location>
        <begin position="516"/>
        <end position="525"/>
    </location>
</feature>
<dbReference type="PROSITE" id="PS00108">
    <property type="entry name" value="PROTEIN_KINASE_ST"/>
    <property type="match status" value="1"/>
</dbReference>
<keyword evidence="11" id="KW-0325">Glycoprotein</keyword>
<evidence type="ECO:0000256" key="6">
    <source>
        <dbReference type="ARBA" id="ARBA00022777"/>
    </source>
</evidence>
<dbReference type="PROSITE" id="PS00107">
    <property type="entry name" value="PROTEIN_KINASE_ATP"/>
    <property type="match status" value="1"/>
</dbReference>
<keyword evidence="20" id="KW-0472">Membrane</keyword>
<proteinExistence type="inferred from homology"/>
<feature type="signal peptide" evidence="21">
    <location>
        <begin position="1"/>
        <end position="18"/>
    </location>
</feature>